<dbReference type="GO" id="GO:0006515">
    <property type="term" value="P:protein quality control for misfolded or incompletely synthesized proteins"/>
    <property type="evidence" value="ECO:0007669"/>
    <property type="project" value="TreeGrafter"/>
</dbReference>
<dbReference type="SUPFAM" id="SSF48452">
    <property type="entry name" value="TPR-like"/>
    <property type="match status" value="1"/>
</dbReference>
<accession>S9RLQ6</accession>
<feature type="repeat" description="TPR" evidence="1">
    <location>
        <begin position="291"/>
        <end position="324"/>
    </location>
</feature>
<dbReference type="CDD" id="cd24145">
    <property type="entry name" value="Mgr3-like"/>
    <property type="match status" value="1"/>
</dbReference>
<evidence type="ECO:0000313" key="4">
    <source>
        <dbReference type="Proteomes" id="UP000016088"/>
    </source>
</evidence>
<dbReference type="GeneID" id="25031370"/>
<dbReference type="OrthoDB" id="10050400at2759"/>
<dbReference type="HOGENOM" id="CLU_790253_0_0_1"/>
<reference evidence="3 4" key="1">
    <citation type="journal article" date="2011" name="Science">
        <title>Comparative functional genomics of the fission yeasts.</title>
        <authorList>
            <person name="Rhind N."/>
            <person name="Chen Z."/>
            <person name="Yassour M."/>
            <person name="Thompson D.A."/>
            <person name="Haas B.J."/>
            <person name="Habib N."/>
            <person name="Wapinski I."/>
            <person name="Roy S."/>
            <person name="Lin M.F."/>
            <person name="Heiman D.I."/>
            <person name="Young S.K."/>
            <person name="Furuya K."/>
            <person name="Guo Y."/>
            <person name="Pidoux A."/>
            <person name="Chen H.M."/>
            <person name="Robbertse B."/>
            <person name="Goldberg J.M."/>
            <person name="Aoki K."/>
            <person name="Bayne E.H."/>
            <person name="Berlin A.M."/>
            <person name="Desjardins C.A."/>
            <person name="Dobbs E."/>
            <person name="Dukaj L."/>
            <person name="Fan L."/>
            <person name="FitzGerald M.G."/>
            <person name="French C."/>
            <person name="Gujja S."/>
            <person name="Hansen K."/>
            <person name="Keifenheim D."/>
            <person name="Levin J.Z."/>
            <person name="Mosher R.A."/>
            <person name="Mueller C.A."/>
            <person name="Pfiffner J."/>
            <person name="Priest M."/>
            <person name="Russ C."/>
            <person name="Smialowska A."/>
            <person name="Swoboda P."/>
            <person name="Sykes S.M."/>
            <person name="Vaughn M."/>
            <person name="Vengrova S."/>
            <person name="Yoder R."/>
            <person name="Zeng Q."/>
            <person name="Allshire R."/>
            <person name="Baulcombe D."/>
            <person name="Birren B.W."/>
            <person name="Brown W."/>
            <person name="Ekwall K."/>
            <person name="Kellis M."/>
            <person name="Leatherwood J."/>
            <person name="Levin H."/>
            <person name="Margalit H."/>
            <person name="Martienssen R."/>
            <person name="Nieduszynski C.A."/>
            <person name="Spatafora J.W."/>
            <person name="Friedman N."/>
            <person name="Dalgaard J.Z."/>
            <person name="Baumann P."/>
            <person name="Niki H."/>
            <person name="Regev A."/>
            <person name="Nusbaum C."/>
        </authorList>
    </citation>
    <scope>NUCLEOTIDE SEQUENCE [LARGE SCALE GENOMIC DNA]</scope>
    <source>
        <strain evidence="4">yFS286</strain>
    </source>
</reference>
<name>S9RLQ6_SCHOY</name>
<dbReference type="GO" id="GO:0031942">
    <property type="term" value="C:i-AAA complex"/>
    <property type="evidence" value="ECO:0007669"/>
    <property type="project" value="TreeGrafter"/>
</dbReference>
<dbReference type="OMA" id="QVAMMLE"/>
<evidence type="ECO:0000256" key="2">
    <source>
        <dbReference type="SAM" id="Coils"/>
    </source>
</evidence>
<dbReference type="SMART" id="SM00028">
    <property type="entry name" value="TPR"/>
    <property type="match status" value="2"/>
</dbReference>
<keyword evidence="2" id="KW-0175">Coiled coil</keyword>
<dbReference type="VEuPathDB" id="FungiDB:SOCG_02393"/>
<gene>
    <name evidence="3" type="ORF">SOCG_02393</name>
</gene>
<keyword evidence="1" id="KW-0802">TPR repeat</keyword>
<evidence type="ECO:0000313" key="3">
    <source>
        <dbReference type="EMBL" id="EPX74914.1"/>
    </source>
</evidence>
<organism evidence="3 4">
    <name type="scientific">Schizosaccharomyces octosporus (strain yFS286)</name>
    <name type="common">Fission yeast</name>
    <name type="synonym">Octosporomyces octosporus</name>
    <dbReference type="NCBI Taxonomy" id="483514"/>
    <lineage>
        <taxon>Eukaryota</taxon>
        <taxon>Fungi</taxon>
        <taxon>Dikarya</taxon>
        <taxon>Ascomycota</taxon>
        <taxon>Taphrinomycotina</taxon>
        <taxon>Schizosaccharomycetes</taxon>
        <taxon>Schizosaccharomycetales</taxon>
        <taxon>Schizosaccharomycetaceae</taxon>
        <taxon>Schizosaccharomyces</taxon>
    </lineage>
</organism>
<dbReference type="PANTHER" id="PTHR28142:SF1">
    <property type="entry name" value="MITOCHONDRIAL INNER MEMBRANE I-AAA PROTEASE SUPERCOMPLEX SUBUNIT MGR3-RELATED"/>
    <property type="match status" value="1"/>
</dbReference>
<dbReference type="InterPro" id="IPR040201">
    <property type="entry name" value="Mrg3-like"/>
</dbReference>
<dbReference type="Gene3D" id="1.25.40.10">
    <property type="entry name" value="Tetratricopeptide repeat domain"/>
    <property type="match status" value="1"/>
</dbReference>
<dbReference type="Proteomes" id="UP000016088">
    <property type="component" value="Unassembled WGS sequence"/>
</dbReference>
<evidence type="ECO:0000256" key="1">
    <source>
        <dbReference type="PROSITE-ProRule" id="PRU00339"/>
    </source>
</evidence>
<protein>
    <submittedName>
        <fullName evidence="3">Uncharacterized protein</fullName>
    </submittedName>
</protein>
<dbReference type="RefSeq" id="XP_013016340.1">
    <property type="nucleotide sequence ID" value="XM_013160886.1"/>
</dbReference>
<proteinExistence type="predicted"/>
<dbReference type="EMBL" id="KE503206">
    <property type="protein sequence ID" value="EPX74914.1"/>
    <property type="molecule type" value="Genomic_DNA"/>
</dbReference>
<dbReference type="PANTHER" id="PTHR28142">
    <property type="entry name" value="MITOCHONDRIAL INNER MEMBRANE I-AAA PROTEASE SUPERCOMPLEX SUBUNIT MGR3-RELATED"/>
    <property type="match status" value="1"/>
</dbReference>
<dbReference type="GO" id="GO:0051787">
    <property type="term" value="F:misfolded protein binding"/>
    <property type="evidence" value="ECO:0007669"/>
    <property type="project" value="TreeGrafter"/>
</dbReference>
<feature type="coiled-coil region" evidence="2">
    <location>
        <begin position="81"/>
        <end position="108"/>
    </location>
</feature>
<dbReference type="PROSITE" id="PS50005">
    <property type="entry name" value="TPR"/>
    <property type="match status" value="1"/>
</dbReference>
<keyword evidence="4" id="KW-1185">Reference proteome</keyword>
<dbReference type="InterPro" id="IPR019734">
    <property type="entry name" value="TPR_rpt"/>
</dbReference>
<dbReference type="AlphaFoldDB" id="S9RLQ6"/>
<sequence length="351" mass="40365">MRIQYLWRQRTLFQLMAHRRASTYNKRPFWRRPWPAALLGCAVVGTAAIAFSKPSPIDANYPASVARYIHEALYRQTGSSIQDFQRAWKAYQSAIEQAEKENMDMESAPVQGIRLQMANLQESSGGYQLAWKLFWDIFKRTKNLKDFTEQRVLIASKIIELSEPLGLQVEATKAADFIVQTLLRNEIADEPEKKSRLFEQAATLYFQLGKPFYAVPLYYQAFELTMNNPTCHGLILMNNLATSLLAQTDHTDKKYHEKLLQQSRDWSQKAVDSYHFAYPKDRNVECHSGCAAAFFNLGQIAERNGDKESAIKNYRNAESLRAHDPYNDGSMMAHIALDRLDKNSFLRSNDD</sequence>
<dbReference type="InterPro" id="IPR011990">
    <property type="entry name" value="TPR-like_helical_dom_sf"/>
</dbReference>
<dbReference type="eggNOG" id="ENOG502R9YY">
    <property type="taxonomic scope" value="Eukaryota"/>
</dbReference>